<comment type="caution">
    <text evidence="1">The sequence shown here is derived from an EMBL/GenBank/DDBJ whole genome shotgun (WGS) entry which is preliminary data.</text>
</comment>
<dbReference type="EMBL" id="PQXF01000138">
    <property type="protein sequence ID" value="PXF55219.1"/>
    <property type="molecule type" value="Genomic_DNA"/>
</dbReference>
<reference evidence="1" key="1">
    <citation type="submission" date="2018-01" db="EMBL/GenBank/DDBJ databases">
        <authorList>
            <person name="Krukenberg V."/>
        </authorList>
    </citation>
    <scope>NUCLEOTIDE SEQUENCE</scope>
    <source>
        <strain evidence="1">E20ANME2</strain>
    </source>
</reference>
<evidence type="ECO:0000313" key="1">
    <source>
        <dbReference type="EMBL" id="PXF55219.1"/>
    </source>
</evidence>
<proteinExistence type="predicted"/>
<protein>
    <submittedName>
        <fullName evidence="1">Transcriptional regulator</fullName>
    </submittedName>
</protein>
<sequence length="394" mass="44745">MNPTELAARINKGEDLHTEFKERLIHADDLAASIIAFANADGGQMIFGVNDKREITGLGDETDHVLQFIDNIPFNNCEPPVTIVQETVRDQKRRIIVIVNIPKGDHRPYRTNRGVYYVRTASGRRQASREELLRLFQFTDSFYYDETSVIQSNVADLDDKAIERMLEDIAEQGFDIAGISGERLLVNWHLVRETKTDIGTHPTPTLTGILFLASHPQQFLPYAYASAQRIPGTDISAEPYDQKHIEGRMVDMLHDVMRFLDIHLMRPHKIVGMLPEARPELPVVTLRESLVNALAHRDYTISAPVRVIIFDDRVEIRTPGKLPNTVTLESMRWGVHVLHNPTIYNVFLKLGFVTDAGSGIPRMIRVFREATGQEPILRMEGDEFVTAFPRSPML</sequence>
<organism evidence="1 2">
    <name type="scientific">Candidatus Methanogaster sp</name>
    <dbReference type="NCBI Taxonomy" id="3386292"/>
    <lineage>
        <taxon>Archaea</taxon>
        <taxon>Methanobacteriati</taxon>
        <taxon>Methanobacteriota</taxon>
        <taxon>Stenosarchaea group</taxon>
        <taxon>Methanomicrobia</taxon>
        <taxon>Methanosarcinales</taxon>
        <taxon>ANME-2 cluster</taxon>
        <taxon>Candidatus Methanogasteraceae</taxon>
        <taxon>Candidatus Methanogaster</taxon>
    </lineage>
</organism>
<gene>
    <name evidence="1" type="ORF">C4B59_17585</name>
</gene>
<dbReference type="Proteomes" id="UP000248329">
    <property type="component" value="Unassembled WGS sequence"/>
</dbReference>
<evidence type="ECO:0000313" key="2">
    <source>
        <dbReference type="Proteomes" id="UP000248329"/>
    </source>
</evidence>
<name>A0AC61KXM5_9EURY</name>
<accession>A0AC61KXM5</accession>